<dbReference type="Gene3D" id="2.80.10.50">
    <property type="match status" value="1"/>
</dbReference>
<evidence type="ECO:0000313" key="7">
    <source>
        <dbReference type="Proteomes" id="UP000284706"/>
    </source>
</evidence>
<keyword evidence="2" id="KW-0646">Protease inhibitor</keyword>
<dbReference type="AlphaFoldDB" id="A0A409W8M2"/>
<comment type="caution">
    <text evidence="6">The sequence shown here is derived from an EMBL/GenBank/DDBJ whole genome shotgun (WGS) entry which is preliminary data.</text>
</comment>
<dbReference type="GO" id="GO:0004869">
    <property type="term" value="F:cysteine-type endopeptidase inhibitor activity"/>
    <property type="evidence" value="ECO:0007669"/>
    <property type="project" value="UniProtKB-KW"/>
</dbReference>
<gene>
    <name evidence="6" type="ORF">CVT26_005186</name>
</gene>
<proteinExistence type="inferred from homology"/>
<comment type="subunit">
    <text evidence="1">Homodimer.</text>
</comment>
<evidence type="ECO:0000256" key="4">
    <source>
        <dbReference type="ARBA" id="ARBA00024855"/>
    </source>
</evidence>
<comment type="similarity">
    <text evidence="5">Belongs to the protease inhibitor I48 family.</text>
</comment>
<evidence type="ECO:0000256" key="1">
    <source>
        <dbReference type="ARBA" id="ARBA00011738"/>
    </source>
</evidence>
<sequence>MSLKSGLYQIRWVPRHIKFPFVGGLYATGETINAPVLAEALGPSATGEQTWHVQPVDGKDNTYTIAYPGFSAPPGVNLGVGPVLPGWGLGKHRAGHVDPVVLSTNIAEWIITIVDAENNVYQISEPSGLIGAVQAVTEEHDRVGITSLGMTSIAQTCHEQLYVKSYPVIRDMPPLPRWQFVPASVPA</sequence>
<comment type="function">
    <text evidence="4">Binds and inhibits cysteine proteinases. Inhibits most strongly papain and cathepsin L, more weakly bromelain and cathepsin B while it is completely ineffective against cathepsin H.</text>
</comment>
<dbReference type="OrthoDB" id="3027255at2759"/>
<organism evidence="6 7">
    <name type="scientific">Gymnopilus dilepis</name>
    <dbReference type="NCBI Taxonomy" id="231916"/>
    <lineage>
        <taxon>Eukaryota</taxon>
        <taxon>Fungi</taxon>
        <taxon>Dikarya</taxon>
        <taxon>Basidiomycota</taxon>
        <taxon>Agaricomycotina</taxon>
        <taxon>Agaricomycetes</taxon>
        <taxon>Agaricomycetidae</taxon>
        <taxon>Agaricales</taxon>
        <taxon>Agaricineae</taxon>
        <taxon>Hymenogastraceae</taxon>
        <taxon>Gymnopilus</taxon>
    </lineage>
</organism>
<dbReference type="InParanoid" id="A0A409W8M2"/>
<evidence type="ECO:0000256" key="3">
    <source>
        <dbReference type="ARBA" id="ARBA00022704"/>
    </source>
</evidence>
<reference evidence="6 7" key="1">
    <citation type="journal article" date="2018" name="Evol. Lett.">
        <title>Horizontal gene cluster transfer increased hallucinogenic mushroom diversity.</title>
        <authorList>
            <person name="Reynolds H.T."/>
            <person name="Vijayakumar V."/>
            <person name="Gluck-Thaler E."/>
            <person name="Korotkin H.B."/>
            <person name="Matheny P.B."/>
            <person name="Slot J.C."/>
        </authorList>
    </citation>
    <scope>NUCLEOTIDE SEQUENCE [LARGE SCALE GENOMIC DNA]</scope>
    <source>
        <strain evidence="6 7">SRW20</strain>
    </source>
</reference>
<evidence type="ECO:0000256" key="5">
    <source>
        <dbReference type="ARBA" id="ARBA00025775"/>
    </source>
</evidence>
<evidence type="ECO:0000256" key="2">
    <source>
        <dbReference type="ARBA" id="ARBA00022690"/>
    </source>
</evidence>
<keyword evidence="3" id="KW-0789">Thiol protease inhibitor</keyword>
<evidence type="ECO:0008006" key="8">
    <source>
        <dbReference type="Google" id="ProtNLM"/>
    </source>
</evidence>
<protein>
    <recommendedName>
        <fullName evidence="8">Ricin B lectin domain-containing protein</fullName>
    </recommendedName>
</protein>
<dbReference type="Pfam" id="PF10467">
    <property type="entry name" value="Inhibitor_I48"/>
    <property type="match status" value="1"/>
</dbReference>
<name>A0A409W8M2_9AGAR</name>
<dbReference type="Proteomes" id="UP000284706">
    <property type="component" value="Unassembled WGS sequence"/>
</dbReference>
<accession>A0A409W8M2</accession>
<dbReference type="EMBL" id="NHYE01005308">
    <property type="protein sequence ID" value="PPQ74857.1"/>
    <property type="molecule type" value="Genomic_DNA"/>
</dbReference>
<keyword evidence="7" id="KW-1185">Reference proteome</keyword>
<evidence type="ECO:0000313" key="6">
    <source>
        <dbReference type="EMBL" id="PPQ74857.1"/>
    </source>
</evidence>
<dbReference type="InterPro" id="IPR019508">
    <property type="entry name" value="Prot_inh_I48_clitocypin"/>
</dbReference>